<proteinExistence type="predicted"/>
<protein>
    <submittedName>
        <fullName evidence="3">Uncharacterized protein</fullName>
    </submittedName>
</protein>
<evidence type="ECO:0000256" key="2">
    <source>
        <dbReference type="SAM" id="MobiDB-lite"/>
    </source>
</evidence>
<feature type="region of interest" description="Disordered" evidence="2">
    <location>
        <begin position="460"/>
        <end position="523"/>
    </location>
</feature>
<evidence type="ECO:0000313" key="4">
    <source>
        <dbReference type="Proteomes" id="UP000673691"/>
    </source>
</evidence>
<feature type="compositionally biased region" description="Low complexity" evidence="2">
    <location>
        <begin position="187"/>
        <end position="197"/>
    </location>
</feature>
<keyword evidence="4" id="KW-1185">Reference proteome</keyword>
<feature type="region of interest" description="Disordered" evidence="2">
    <location>
        <begin position="169"/>
        <end position="199"/>
    </location>
</feature>
<feature type="region of interest" description="Disordered" evidence="2">
    <location>
        <begin position="1"/>
        <end position="22"/>
    </location>
</feature>
<feature type="region of interest" description="Disordered" evidence="2">
    <location>
        <begin position="332"/>
        <end position="444"/>
    </location>
</feature>
<organism evidence="3 4">
    <name type="scientific">Olpidium bornovanus</name>
    <dbReference type="NCBI Taxonomy" id="278681"/>
    <lineage>
        <taxon>Eukaryota</taxon>
        <taxon>Fungi</taxon>
        <taxon>Fungi incertae sedis</taxon>
        <taxon>Olpidiomycota</taxon>
        <taxon>Olpidiomycotina</taxon>
        <taxon>Olpidiomycetes</taxon>
        <taxon>Olpidiales</taxon>
        <taxon>Olpidiaceae</taxon>
        <taxon>Olpidium</taxon>
    </lineage>
</organism>
<comment type="caution">
    <text evidence="3">The sequence shown here is derived from an EMBL/GenBank/DDBJ whole genome shotgun (WGS) entry which is preliminary data.</text>
</comment>
<evidence type="ECO:0000313" key="3">
    <source>
        <dbReference type="EMBL" id="KAG5460653.1"/>
    </source>
</evidence>
<feature type="compositionally biased region" description="Gly residues" evidence="2">
    <location>
        <begin position="497"/>
        <end position="509"/>
    </location>
</feature>
<name>A0A8H7ZX58_9FUNG</name>
<evidence type="ECO:0000256" key="1">
    <source>
        <dbReference type="SAM" id="Coils"/>
    </source>
</evidence>
<dbReference type="AlphaFoldDB" id="A0A8H7ZX58"/>
<reference evidence="3 4" key="1">
    <citation type="journal article" name="Sci. Rep.">
        <title>Genome-scale phylogenetic analyses confirm Olpidium as the closest living zoosporic fungus to the non-flagellated, terrestrial fungi.</title>
        <authorList>
            <person name="Chang Y."/>
            <person name="Rochon D."/>
            <person name="Sekimoto S."/>
            <person name="Wang Y."/>
            <person name="Chovatia M."/>
            <person name="Sandor L."/>
            <person name="Salamov A."/>
            <person name="Grigoriev I.V."/>
            <person name="Stajich J.E."/>
            <person name="Spatafora J.W."/>
        </authorList>
    </citation>
    <scope>NUCLEOTIDE SEQUENCE [LARGE SCALE GENOMIC DNA]</scope>
    <source>
        <strain evidence="3">S191</strain>
    </source>
</reference>
<accession>A0A8H7ZX58</accession>
<feature type="coiled-coil region" evidence="1">
    <location>
        <begin position="93"/>
        <end position="141"/>
    </location>
</feature>
<keyword evidence="1" id="KW-0175">Coiled coil</keyword>
<sequence length="554" mass="59289">MAKKGKAKSEPAQAAEGQAKPESIEDVRLALSLEAGRLRAWRSPPLRGCDGRGGGAATVVIVRFPANRKSGKEQSLKLAAEADRLRQAEANAVQDKKDVVDFLRAELANMEAKVGALENTVSTMRQEIEVLIRERQSAAEDAAKAAAGMTAAYEKRISGLARDLERLEEFKGKRQRRSPHTQGTHGAGNRRAAAAAGGAAGRFRGEHSQFRDGQAEKIDPLLAYFANREQHQIRVEMDERVTDAVGRFQRLSNEQMADISYLSGKTVELIEHNRELRARNVNIARENKLLQVEAAESARRVKKAEAFAALQILRATRAEEELDTLRRELVKQTSAAAAPTEQDECREQSTERPQTVPRSPLANAGVDFKVGTAPPWKSLTSVADRHSARVPGRPSGAGHEGNALSPGDDAAPPASTGVARSPPGVSQPVSPAQPPEAANPSHHAVVAQERIAKLIATTRNTKIGGLRHPRPAVAVDRSRPGLPQSSFLHHGRSREGAPGGSRGGSGGHGLVPSPRSPRAGWRTAELKDRVETEAARLITGALSQAAGLSADSAA</sequence>
<gene>
    <name evidence="3" type="ORF">BJ554DRAFT_7267</name>
</gene>
<dbReference type="EMBL" id="JAEFCI010004895">
    <property type="protein sequence ID" value="KAG5460653.1"/>
    <property type="molecule type" value="Genomic_DNA"/>
</dbReference>
<dbReference type="Proteomes" id="UP000673691">
    <property type="component" value="Unassembled WGS sequence"/>
</dbReference>